<evidence type="ECO:0000313" key="2">
    <source>
        <dbReference type="Proteomes" id="UP000654918"/>
    </source>
</evidence>
<organism evidence="1 2">
    <name type="scientific">Colletotrichum plurivorum</name>
    <dbReference type="NCBI Taxonomy" id="2175906"/>
    <lineage>
        <taxon>Eukaryota</taxon>
        <taxon>Fungi</taxon>
        <taxon>Dikarya</taxon>
        <taxon>Ascomycota</taxon>
        <taxon>Pezizomycotina</taxon>
        <taxon>Sordariomycetes</taxon>
        <taxon>Hypocreomycetidae</taxon>
        <taxon>Glomerellales</taxon>
        <taxon>Glomerellaceae</taxon>
        <taxon>Colletotrichum</taxon>
        <taxon>Colletotrichum orchidearum species complex</taxon>
    </lineage>
</organism>
<proteinExistence type="predicted"/>
<keyword evidence="2" id="KW-1185">Reference proteome</keyword>
<dbReference type="EMBL" id="WIGO01000325">
    <property type="protein sequence ID" value="KAF6817061.1"/>
    <property type="molecule type" value="Genomic_DNA"/>
</dbReference>
<evidence type="ECO:0000313" key="1">
    <source>
        <dbReference type="EMBL" id="KAF6817061.1"/>
    </source>
</evidence>
<dbReference type="Proteomes" id="UP000654918">
    <property type="component" value="Unassembled WGS sequence"/>
</dbReference>
<comment type="caution">
    <text evidence="1">The sequence shown here is derived from an EMBL/GenBank/DDBJ whole genome shotgun (WGS) entry which is preliminary data.</text>
</comment>
<sequence length="97" mass="11438">MQAFILPGLDVFQEGPQRAFIGRQNGPAWATSIIPQMPTSNQLSPEVYRKSHRSARKFRIPHDWRDMRIVERDLGRTFGELWKPYQERGLRIFVSRL</sequence>
<protein>
    <submittedName>
        <fullName evidence="1">Uncharacterized protein</fullName>
    </submittedName>
</protein>
<reference evidence="1" key="1">
    <citation type="journal article" date="2020" name="Phytopathology">
        <title>Genome Sequence Resources of Colletotrichum truncatum, C. plurivorum, C. musicola, and C. sojae: Four Species Pathogenic to Soybean (Glycine max).</title>
        <authorList>
            <person name="Rogerio F."/>
            <person name="Boufleur T.R."/>
            <person name="Ciampi-Guillardi M."/>
            <person name="Sukno S.A."/>
            <person name="Thon M.R."/>
            <person name="Massola Junior N.S."/>
            <person name="Baroncelli R."/>
        </authorList>
    </citation>
    <scope>NUCLEOTIDE SEQUENCE</scope>
    <source>
        <strain evidence="1">LFN00145</strain>
    </source>
</reference>
<dbReference type="AlphaFoldDB" id="A0A8H6JQV8"/>
<name>A0A8H6JQV8_9PEZI</name>
<accession>A0A8H6JQV8</accession>
<gene>
    <name evidence="1" type="ORF">CPLU01_13697</name>
</gene>